<dbReference type="Proteomes" id="UP001153069">
    <property type="component" value="Unassembled WGS sequence"/>
</dbReference>
<proteinExistence type="predicted"/>
<gene>
    <name evidence="3" type="ORF">SEMRO_749_G196850.1</name>
</gene>
<evidence type="ECO:0000313" key="3">
    <source>
        <dbReference type="EMBL" id="CAB9515943.1"/>
    </source>
</evidence>
<feature type="domain" description="DUF5898" evidence="2">
    <location>
        <begin position="194"/>
        <end position="328"/>
    </location>
</feature>
<feature type="region of interest" description="Disordered" evidence="1">
    <location>
        <begin position="455"/>
        <end position="493"/>
    </location>
</feature>
<dbReference type="Pfam" id="PF19250">
    <property type="entry name" value="DUF5898"/>
    <property type="match status" value="1"/>
</dbReference>
<dbReference type="AlphaFoldDB" id="A0A9N8E7W8"/>
<dbReference type="InterPro" id="IPR045417">
    <property type="entry name" value="DUF5898"/>
</dbReference>
<evidence type="ECO:0000313" key="4">
    <source>
        <dbReference type="Proteomes" id="UP001153069"/>
    </source>
</evidence>
<organism evidence="3 4">
    <name type="scientific">Seminavis robusta</name>
    <dbReference type="NCBI Taxonomy" id="568900"/>
    <lineage>
        <taxon>Eukaryota</taxon>
        <taxon>Sar</taxon>
        <taxon>Stramenopiles</taxon>
        <taxon>Ochrophyta</taxon>
        <taxon>Bacillariophyta</taxon>
        <taxon>Bacillariophyceae</taxon>
        <taxon>Bacillariophycidae</taxon>
        <taxon>Naviculales</taxon>
        <taxon>Naviculaceae</taxon>
        <taxon>Seminavis</taxon>
    </lineage>
</organism>
<evidence type="ECO:0000259" key="2">
    <source>
        <dbReference type="Pfam" id="PF19250"/>
    </source>
</evidence>
<feature type="region of interest" description="Disordered" evidence="1">
    <location>
        <begin position="38"/>
        <end position="70"/>
    </location>
</feature>
<protein>
    <recommendedName>
        <fullName evidence="2">DUF5898 domain-containing protein</fullName>
    </recommendedName>
</protein>
<sequence>MKAAGDDQPMGAVMTYNKIVLVTLDNLKDDDERIKWTQKAKDELNTDREPARKVKQEDETPCAERDDSPVKPVKRFSDVKTKDEVVKQVHDREREVPGVVYYTRVHKGGDVFPCLLQGLHIAYHKALGDNRAPTCVKVEDGDELGGRFVFKVSKGSFAWVLTPTFEKNTKEPFCAKFDGRIPSAKTEYFYLLGRLGEDRNATVYLACSLGGHVCAVKDYYVMLSHAANEKDREAQEANERYSKYQDAEEEGRRWQELYGGIKTSIFRSSSISRPLYLGTSPCLLMPYGYEIHNAADRWQWVPDVGKELMRFAANGYQYMESDLRWRHVLLNYEKKLFLCDLLSLAECDEAMKTDATKQKKAVYEQLLILLKPMVDELGDEEIVDTLEWIRCSRTLGAVVSCIEGVETLLDYFHGFACKGSDLLGYLQALFPQGLAAEDLSEEAKVCLFMIANFESSKSEASSPEPSLGEDDGTRRRRADDDIDNQAAKREKKT</sequence>
<dbReference type="EMBL" id="CAICTM010000748">
    <property type="protein sequence ID" value="CAB9515943.1"/>
    <property type="molecule type" value="Genomic_DNA"/>
</dbReference>
<accession>A0A9N8E7W8</accession>
<evidence type="ECO:0000256" key="1">
    <source>
        <dbReference type="SAM" id="MobiDB-lite"/>
    </source>
</evidence>
<keyword evidence="4" id="KW-1185">Reference proteome</keyword>
<reference evidence="3" key="1">
    <citation type="submission" date="2020-06" db="EMBL/GenBank/DDBJ databases">
        <authorList>
            <consortium name="Plant Systems Biology data submission"/>
        </authorList>
    </citation>
    <scope>NUCLEOTIDE SEQUENCE</scope>
    <source>
        <strain evidence="3">D6</strain>
    </source>
</reference>
<name>A0A9N8E7W8_9STRA</name>
<comment type="caution">
    <text evidence="3">The sequence shown here is derived from an EMBL/GenBank/DDBJ whole genome shotgun (WGS) entry which is preliminary data.</text>
</comment>
<feature type="compositionally biased region" description="Low complexity" evidence="1">
    <location>
        <begin position="455"/>
        <end position="466"/>
    </location>
</feature>